<dbReference type="GO" id="GO:0031369">
    <property type="term" value="F:translation initiation factor binding"/>
    <property type="evidence" value="ECO:0007669"/>
    <property type="project" value="TreeGrafter"/>
</dbReference>
<evidence type="ECO:0000313" key="1">
    <source>
        <dbReference type="EMBL" id="RZC66098.1"/>
    </source>
</evidence>
<dbReference type="Proteomes" id="UP000316621">
    <property type="component" value="Chromosome 6"/>
</dbReference>
<accession>A0A4Y7K2C0</accession>
<dbReference type="PANTHER" id="PTHR45887:SF1">
    <property type="entry name" value="TRANSLATION INITIATION FACTOR EIF-2B SUBUNIT EPSILON"/>
    <property type="match status" value="1"/>
</dbReference>
<dbReference type="GO" id="GO:0003743">
    <property type="term" value="F:translation initiation factor activity"/>
    <property type="evidence" value="ECO:0007669"/>
    <property type="project" value="TreeGrafter"/>
</dbReference>
<organism evidence="1 2">
    <name type="scientific">Papaver somniferum</name>
    <name type="common">Opium poppy</name>
    <dbReference type="NCBI Taxonomy" id="3469"/>
    <lineage>
        <taxon>Eukaryota</taxon>
        <taxon>Viridiplantae</taxon>
        <taxon>Streptophyta</taxon>
        <taxon>Embryophyta</taxon>
        <taxon>Tracheophyta</taxon>
        <taxon>Spermatophyta</taxon>
        <taxon>Magnoliopsida</taxon>
        <taxon>Ranunculales</taxon>
        <taxon>Papaveraceae</taxon>
        <taxon>Papaveroideae</taxon>
        <taxon>Papaver</taxon>
    </lineage>
</organism>
<dbReference type="PANTHER" id="PTHR45887">
    <property type="entry name" value="TRANSLATION INITIATION FACTOR EIF-2B SUBUNIT EPSILON"/>
    <property type="match status" value="1"/>
</dbReference>
<name>A0A4Y7K2C0_PAPSO</name>
<dbReference type="InterPro" id="IPR011004">
    <property type="entry name" value="Trimer_LpxA-like_sf"/>
</dbReference>
<dbReference type="STRING" id="3469.A0A4Y7K2C0"/>
<dbReference type="Gene3D" id="2.160.10.10">
    <property type="entry name" value="Hexapeptide repeat proteins"/>
    <property type="match status" value="1"/>
</dbReference>
<sequence length="325" mass="35976">MTMIIKKPKPSSSSSKDKLVVGIDSKTKQLLYYDVNSDMEMDTGKELLLDFSAFEVHSDKEDCHIDICSPVVLSLFADNFDYQNLRHHLVKGLLDDNVMGYKLFTQLRHHWQGCNSTVDVPVCARCSVQSNKKVMGFLKDRTLGPDTYVGFETSVGDFSNSVIGKGCCIGSNVKIENSYVWDNVTVQNGVVLQPGVVLSFKVVVGAKSPVIPAYSKLSLLPQPTNQDSDEEPELTSRFSDVTEVGVSGVGYYIWSDTPRPKPEVLPAAEIISDDETSDLDNDDVFVFDIEVEATILRAALESEALDDLKTEVTALRLSYNMTHLN</sequence>
<gene>
    <name evidence="1" type="ORF">C5167_009792</name>
</gene>
<dbReference type="GO" id="GO:0005851">
    <property type="term" value="C:eukaryotic translation initiation factor 2B complex"/>
    <property type="evidence" value="ECO:0007669"/>
    <property type="project" value="TreeGrafter"/>
</dbReference>
<dbReference type="SUPFAM" id="SSF51161">
    <property type="entry name" value="Trimeric LpxA-like enzymes"/>
    <property type="match status" value="1"/>
</dbReference>
<dbReference type="GO" id="GO:0005085">
    <property type="term" value="F:guanyl-nucleotide exchange factor activity"/>
    <property type="evidence" value="ECO:0007669"/>
    <property type="project" value="TreeGrafter"/>
</dbReference>
<dbReference type="Gramene" id="RZC66098">
    <property type="protein sequence ID" value="RZC66098"/>
    <property type="gene ID" value="C5167_009792"/>
</dbReference>
<dbReference type="AlphaFoldDB" id="A0A4Y7K2C0"/>
<protein>
    <submittedName>
        <fullName evidence="1">Uncharacterized protein</fullName>
    </submittedName>
</protein>
<proteinExistence type="predicted"/>
<keyword evidence="2" id="KW-1185">Reference proteome</keyword>
<reference evidence="1 2" key="1">
    <citation type="journal article" date="2018" name="Science">
        <title>The opium poppy genome and morphinan production.</title>
        <authorList>
            <person name="Guo L."/>
            <person name="Winzer T."/>
            <person name="Yang X."/>
            <person name="Li Y."/>
            <person name="Ning Z."/>
            <person name="He Z."/>
            <person name="Teodor R."/>
            <person name="Lu Y."/>
            <person name="Bowser T.A."/>
            <person name="Graham I.A."/>
            <person name="Ye K."/>
        </authorList>
    </citation>
    <scope>NUCLEOTIDE SEQUENCE [LARGE SCALE GENOMIC DNA]</scope>
    <source>
        <strain evidence="2">cv. HN1</strain>
        <tissue evidence="1">Leaves</tissue>
    </source>
</reference>
<dbReference type="EMBL" id="CM010720">
    <property type="protein sequence ID" value="RZC66098.1"/>
    <property type="molecule type" value="Genomic_DNA"/>
</dbReference>
<dbReference type="InterPro" id="IPR029044">
    <property type="entry name" value="Nucleotide-diphossugar_trans"/>
</dbReference>
<dbReference type="OMA" id="FSAFEVH"/>
<evidence type="ECO:0000313" key="2">
    <source>
        <dbReference type="Proteomes" id="UP000316621"/>
    </source>
</evidence>
<dbReference type="InterPro" id="IPR051956">
    <property type="entry name" value="eIF2B_epsilon"/>
</dbReference>
<dbReference type="SUPFAM" id="SSF53448">
    <property type="entry name" value="Nucleotide-diphospho-sugar transferases"/>
    <property type="match status" value="1"/>
</dbReference>